<dbReference type="AlphaFoldDB" id="A0A085MYY3"/>
<evidence type="ECO:0000256" key="1">
    <source>
        <dbReference type="SAM" id="MobiDB-lite"/>
    </source>
</evidence>
<organism evidence="2">
    <name type="scientific">Trichuris suis</name>
    <name type="common">pig whipworm</name>
    <dbReference type="NCBI Taxonomy" id="68888"/>
    <lineage>
        <taxon>Eukaryota</taxon>
        <taxon>Metazoa</taxon>
        <taxon>Ecdysozoa</taxon>
        <taxon>Nematoda</taxon>
        <taxon>Enoplea</taxon>
        <taxon>Dorylaimia</taxon>
        <taxon>Trichinellida</taxon>
        <taxon>Trichuridae</taxon>
        <taxon>Trichuris</taxon>
    </lineage>
</organism>
<dbReference type="PANTHER" id="PTHR38681:SF1">
    <property type="entry name" value="RETROVIRUS-RELATED POL POLYPROTEIN FROM TRANSPOSON 412-LIKE PROTEIN"/>
    <property type="match status" value="1"/>
</dbReference>
<dbReference type="EMBL" id="KL367596">
    <property type="protein sequence ID" value="KFD62429.1"/>
    <property type="molecule type" value="Genomic_DNA"/>
</dbReference>
<proteinExistence type="predicted"/>
<protein>
    <submittedName>
        <fullName evidence="2">Uncharacterized protein</fullName>
    </submittedName>
</protein>
<gene>
    <name evidence="2" type="ORF">M514_25437</name>
</gene>
<dbReference type="Proteomes" id="UP000030758">
    <property type="component" value="Unassembled WGS sequence"/>
</dbReference>
<accession>A0A085MYY3</accession>
<reference evidence="2" key="1">
    <citation type="journal article" date="2014" name="Nat. Genet.">
        <title>Genome and transcriptome of the porcine whipworm Trichuris suis.</title>
        <authorList>
            <person name="Jex A.R."/>
            <person name="Nejsum P."/>
            <person name="Schwarz E.M."/>
            <person name="Hu L."/>
            <person name="Young N.D."/>
            <person name="Hall R.S."/>
            <person name="Korhonen P.K."/>
            <person name="Liao S."/>
            <person name="Thamsborg S."/>
            <person name="Xia J."/>
            <person name="Xu P."/>
            <person name="Wang S."/>
            <person name="Scheerlinck J.P."/>
            <person name="Hofmann A."/>
            <person name="Sternberg P.W."/>
            <person name="Wang J."/>
            <person name="Gasser R.B."/>
        </authorList>
    </citation>
    <scope>NUCLEOTIDE SEQUENCE [LARGE SCALE GENOMIC DNA]</scope>
    <source>
        <strain evidence="2">DCEP-RM93F</strain>
    </source>
</reference>
<sequence>MLYKLLSSGYNSSKAMIVMQKAAGQPKGVSDLSSSHTAVRKNTCKMKERQILFYRDEETIFHQLRQISIRQRFRVGINEVSRSSAQHVQQLLTLLMRAPWQLKGDLNICSHVFLREGVTHDALQPPYSGPHLVVGMDDKTYTVRIRGKDTRVSIDRIKPAYVLAEDIPPTTGTPVVNYRDSRNHHSQRRTTTDATSS</sequence>
<feature type="region of interest" description="Disordered" evidence="1">
    <location>
        <begin position="172"/>
        <end position="197"/>
    </location>
</feature>
<dbReference type="PANTHER" id="PTHR38681">
    <property type="entry name" value="RETROVIRUS-RELATED POL POLYPROTEIN FROM TRANSPOSON 412-LIKE PROTEIN-RELATED"/>
    <property type="match status" value="1"/>
</dbReference>
<evidence type="ECO:0000313" key="2">
    <source>
        <dbReference type="EMBL" id="KFD62429.1"/>
    </source>
</evidence>
<name>A0A085MYY3_9BILA</name>